<comment type="caution">
    <text evidence="2">The sequence shown here is derived from an EMBL/GenBank/DDBJ whole genome shotgun (WGS) entry which is preliminary data.</text>
</comment>
<feature type="signal peptide" evidence="1">
    <location>
        <begin position="1"/>
        <end position="20"/>
    </location>
</feature>
<keyword evidence="3" id="KW-1185">Reference proteome</keyword>
<dbReference type="InterPro" id="IPR014113">
    <property type="entry name" value="T4SS_TrbC_subgr"/>
</dbReference>
<dbReference type="NCBIfam" id="TIGR02742">
    <property type="entry name" value="TrbC_Ftype"/>
    <property type="match status" value="1"/>
</dbReference>
<gene>
    <name evidence="2" type="primary">trbC</name>
    <name evidence="2" type="ORF">ACFODU_00070</name>
</gene>
<dbReference type="RefSeq" id="WP_336924698.1">
    <property type="nucleotide sequence ID" value="NZ_JBANRO010000002.1"/>
</dbReference>
<name>A0ABV7E2T0_9SPHN</name>
<protein>
    <submittedName>
        <fullName evidence="2">Type-F conjugative transfer system pilin assembly protein TrbC</fullName>
    </submittedName>
</protein>
<sequence>MKTPFIFPVLTIFVSLAAIAGAATQSIEPELDLAAIRAKAEINAGEAEALAAMAQARAKALMEEADANARGAQTHGQAYTQAARAAAKPPSQDTFDFDRMVVDAGAMATSDLGEAPRFIAFASLSMPPAALKQMIRDVNAAGGVVALRGFPQGSAKAFTEALGQLALDQDTLGQVGIDPRLFRAFNVTAVPTYVVASSDFDLCDGFDCQTTVPPHDRISGNVKPAFALETIARGQGPAARIASQYLGRLERTGQ</sequence>
<evidence type="ECO:0000313" key="3">
    <source>
        <dbReference type="Proteomes" id="UP001595456"/>
    </source>
</evidence>
<dbReference type="Proteomes" id="UP001595456">
    <property type="component" value="Unassembled WGS sequence"/>
</dbReference>
<dbReference type="Pfam" id="PF09673">
    <property type="entry name" value="TrbC_Ftype"/>
    <property type="match status" value="1"/>
</dbReference>
<feature type="chain" id="PRO_5046751890" evidence="1">
    <location>
        <begin position="21"/>
        <end position="254"/>
    </location>
</feature>
<keyword evidence="1" id="KW-0732">Signal</keyword>
<dbReference type="InterPro" id="IPR019106">
    <property type="entry name" value="T4SS_TrbC"/>
</dbReference>
<evidence type="ECO:0000256" key="1">
    <source>
        <dbReference type="SAM" id="SignalP"/>
    </source>
</evidence>
<proteinExistence type="predicted"/>
<reference evidence="3" key="1">
    <citation type="journal article" date="2019" name="Int. J. Syst. Evol. Microbiol.">
        <title>The Global Catalogue of Microorganisms (GCM) 10K type strain sequencing project: providing services to taxonomists for standard genome sequencing and annotation.</title>
        <authorList>
            <consortium name="The Broad Institute Genomics Platform"/>
            <consortium name="The Broad Institute Genome Sequencing Center for Infectious Disease"/>
            <person name="Wu L."/>
            <person name="Ma J."/>
        </authorList>
    </citation>
    <scope>NUCLEOTIDE SEQUENCE [LARGE SCALE GENOMIC DNA]</scope>
    <source>
        <strain evidence="3">KCTC 52607</strain>
    </source>
</reference>
<dbReference type="EMBL" id="JBHRST010000001">
    <property type="protein sequence ID" value="MFC3096194.1"/>
    <property type="molecule type" value="Genomic_DNA"/>
</dbReference>
<accession>A0ABV7E2T0</accession>
<evidence type="ECO:0000313" key="2">
    <source>
        <dbReference type="EMBL" id="MFC3096194.1"/>
    </source>
</evidence>
<organism evidence="2 3">
    <name type="scientific">Alteraurantiacibacter palmitatis</name>
    <dbReference type="NCBI Taxonomy" id="2054628"/>
    <lineage>
        <taxon>Bacteria</taxon>
        <taxon>Pseudomonadati</taxon>
        <taxon>Pseudomonadota</taxon>
        <taxon>Alphaproteobacteria</taxon>
        <taxon>Sphingomonadales</taxon>
        <taxon>Erythrobacteraceae</taxon>
        <taxon>Alteraurantiacibacter</taxon>
    </lineage>
</organism>